<evidence type="ECO:0000256" key="6">
    <source>
        <dbReference type="ARBA" id="ARBA00023315"/>
    </source>
</evidence>
<dbReference type="CDD" id="cd08956">
    <property type="entry name" value="KR_3_FAS_SDR_x"/>
    <property type="match status" value="2"/>
</dbReference>
<dbReference type="InterPro" id="IPR016035">
    <property type="entry name" value="Acyl_Trfase/lysoPLipase"/>
</dbReference>
<feature type="domain" description="Carrier" evidence="14">
    <location>
        <begin position="4330"/>
        <end position="4405"/>
    </location>
</feature>
<feature type="region of interest" description="N-terminal hotdog fold" evidence="12">
    <location>
        <begin position="1940"/>
        <end position="2065"/>
    </location>
</feature>
<dbReference type="InterPro" id="IPR013968">
    <property type="entry name" value="PKS_KR"/>
</dbReference>
<dbReference type="SMART" id="SM00827">
    <property type="entry name" value="PKS_AT"/>
    <property type="match status" value="3"/>
</dbReference>
<feature type="active site" description="Proton donor; for dehydratase activity" evidence="12">
    <location>
        <position position="2136"/>
    </location>
</feature>
<evidence type="ECO:0000256" key="7">
    <source>
        <dbReference type="ARBA" id="ARBA00052442"/>
    </source>
</evidence>
<dbReference type="GO" id="GO:0006633">
    <property type="term" value="P:fatty acid biosynthetic process"/>
    <property type="evidence" value="ECO:0007669"/>
    <property type="project" value="InterPro"/>
</dbReference>
<comment type="function">
    <text evidence="8">Involved in the biosynthesis of antibiotic erythromycin via the biosynthesis of its aglycone precursor, 6-deoxyerythronolide B (6-dEB).</text>
</comment>
<keyword evidence="2" id="KW-0597">Phosphoprotein</keyword>
<dbReference type="Pfam" id="PF16197">
    <property type="entry name" value="KAsynt_C_assoc"/>
    <property type="match status" value="3"/>
</dbReference>
<dbReference type="EC" id="2.3.1.94" evidence="11"/>
<organism evidence="17 18">
    <name type="scientific">Lentzea alba</name>
    <dbReference type="NCBI Taxonomy" id="2714351"/>
    <lineage>
        <taxon>Bacteria</taxon>
        <taxon>Bacillati</taxon>
        <taxon>Actinomycetota</taxon>
        <taxon>Actinomycetes</taxon>
        <taxon>Pseudonocardiales</taxon>
        <taxon>Pseudonocardiaceae</taxon>
        <taxon>Lentzea</taxon>
    </lineage>
</organism>
<dbReference type="Pfam" id="PF00109">
    <property type="entry name" value="ketoacyl-synt"/>
    <property type="match status" value="3"/>
</dbReference>
<dbReference type="Pfam" id="PF22953">
    <property type="entry name" value="SpnB_Rossmann"/>
    <property type="match status" value="2"/>
</dbReference>
<dbReference type="RefSeq" id="WP_166049989.1">
    <property type="nucleotide sequence ID" value="NZ_JAAMPJ010000007.1"/>
</dbReference>
<evidence type="ECO:0000256" key="13">
    <source>
        <dbReference type="SAM" id="MobiDB-lite"/>
    </source>
</evidence>
<dbReference type="Pfam" id="PF00698">
    <property type="entry name" value="Acyl_transf_1"/>
    <property type="match status" value="3"/>
</dbReference>
<evidence type="ECO:0000256" key="9">
    <source>
        <dbReference type="ARBA" id="ARBA00060622"/>
    </source>
</evidence>
<evidence type="ECO:0000256" key="12">
    <source>
        <dbReference type="PROSITE-ProRule" id="PRU01363"/>
    </source>
</evidence>
<dbReference type="SMART" id="SM00823">
    <property type="entry name" value="PKS_PP"/>
    <property type="match status" value="3"/>
</dbReference>
<dbReference type="InterPro" id="IPR049552">
    <property type="entry name" value="PKS_DH_N"/>
</dbReference>
<dbReference type="SUPFAM" id="SSF53901">
    <property type="entry name" value="Thiolase-like"/>
    <property type="match status" value="3"/>
</dbReference>
<dbReference type="FunFam" id="3.40.366.10:FF:000002">
    <property type="entry name" value="Probable polyketide synthase 2"/>
    <property type="match status" value="2"/>
</dbReference>
<gene>
    <name evidence="17" type="ORF">G7043_26615</name>
</gene>
<feature type="active site" description="Proton acceptor; for dehydratase activity" evidence="12">
    <location>
        <position position="1972"/>
    </location>
</feature>
<sequence>MASGQHFHVSEEEDAIAVIGMSCLLPGARDVAAFWELLRSGRDALTDMPAHRWEPISADPGDPVRRGGFLDSIADFDAAFFGISPREARAMDPQQRLLLELAWSALEDAGIVAADLEGSPTSVYVGTAREDYAGLVYRQGSPAITQHTNAGVHRGVIANRVSYALGLRGASLTVDTSQSSSLVAVHLACEALRSGDSALALAAGVNLNIVAETVLGAERFGGLSPDGRCHTFDARANGYARGEGAAVVVLKPLRAAIADGDRVHGVLLGSAVNNDGATSGLTVPSALAQEQVVRTAYQRAGVSPDDVQYVELHGTGTPVGDPIEAAALGASIGTLKRSGDPLVVGSVKTNIGHLEAAAGITGLVKTVLAISNRELPASLNHETPNPAIPFDELNISVVTSHSSWPHPDRRLVAGVSSFGMGGTNCHVVVAEAPPAEPARPAEPAVTRRLAESAASAESAGTRRPADPADPAGARRSDVAVPLPVVVSGRSPQALRAQAERLRAAVEEGDADVASVGWSALTTRTRFTHRAVVVAADREELAAGLGALAADAPAAGLVTGVTSPGATAAVFTGQGAQRIGMGLELHTAFPVYARSFDEVVALIDPHLDRPLREVIESGEDLDQTGYTQPALFAVEVALFRLLESWDLRPDFVMGHSIGEIAAAHVAGVLSLPDAVALVTARGRLMQALPGGGAMVAVGATESQVAEHLSDTVAIAAVNGLDAVVISGDEDAVLDAAARLREAGHRTKRLSVSHAFHSHRMDAMLDAFRDVVSGLEFHPPRIAVVSTVTGQVATAELLASPEYWVEQVRATVRFADAARALEAAGVRTVVEFGPDGVCSAMVADSVVDRSAVRAESVLRKGRPETRTLMTAVARLVVSGVELAWDSVFAGTGARRVDLPTYAFQRERYWVTEGPADSAASAGSATPADSAGSAAPVGSAASTSSAASADSAAPAARPVAGRSTRTADLVTAHVAAVLGLAPGQAVEADLPFRDLGFSSLMTVELGDALAAATGLSLPSGTLYDHPTPAALTAYLDTRLGGGDAADDEFATVGSDDEPIAIVGMACRYPGGIASPEDLWGLVAGNGDAISGFPADRGWPEDLVDPDPGASGKSSVREGGFLHDAGRFDAGFFGISPREAQAMDPQQRLLLETTWEALERAGLVARDLRGSRTGVFIGATTFDYGPRMHDAPASVEGHLLTGGTASVMSGRIAYQFGLLGPAITVDTACSSSLVALHLAVQSLRRGETSLAIAGGVAVMSTPGMFLEFSRQQGLAPDGRCKSFAAAADGTAWAEGVGLLVVERLSDARRNGHPVLAVVRGTAVNSDGASNGLTAPSGLAQRRVIRQALADARLTGADVEVVEAHGTGTSLGDPIEAAALLATYGTDRGDREPVLLGSLKSNIGHTQAAAGVGGVIKLVQAMRHGVVPATLHVDEPTPHVDWSSGAVSLVTANRAWPETGEPRRAAVSSFGISGTNAHAIIEVEPQAQRTGGGDASRTPWALSAPTADGLRAQAARLREFVLTRPDAHPADIGLALATTRTPFAHRAVVLGSTGPDRLAGLAAIEGGEATPTAVRGTALPGKTLLMFTGQGAQRAGMGEELRAAFPVFADAFDEIAAHLDPHLDRPLREVIESGEDLDQTGYTQPALFAVEVALYRLAAHHGVTPDLVAGHSIGELAAAHVAGVLSAEDAATLVAARGRLMQAARSDGAMIAIEAEPDAVSASIAEHAGLVDIAAVNGPRAVVIAGDAEVASRVAQQWKDKGHRVRALRVSHAFHSPHMDGILDQFRAVAESLTFHTPTIPIISTVTGAVVAPERITTADYWVDQIRSAVRFHDAVLTATGLGATVFVEIGPDAVLTALARETIETAGATATAVPLARADKPEADTFVAGLAGVHVAGPEVDLTRFFPDAVPVDLPTYAFQREHFWLTADSRPDARGLGLDAAGHPLLGGVVDVADDGSAVLTGVLSTKTHPWLADHVIEGVVLLPATAFLELAFAACEHTGAERVAELTLEAPLPLPEGESVRVQVRVAAADDSGARRFTVHSRPAGDDPAAAWTEHTAGLLGPAQAQPAVPGTSWLSAGAVAEPVDGTYPALAELGYDYGPVFQGLRSVWSAGTDVLAEIALPEADHDDRFGLHPALFDAALHALLPDAARDRDEIRLPFAWEGVTLHTRGATAARVRVSPVGRDAVRLELTDTTGAPVLTVESLTLRGVSRAVIGKAGKNTSLFGVAWPAIANPGSGTQTRADLAATLADTERADVVVATLTGGGDSPADAHEATALALTLVQEWLADQRFADSTLVLVTSGAVAALPGDRVDDLAHAPVWGLVRSAQAEHPGRLVLVDTDGSDDALVLAAAASGESQIAIRSGRLHAARLARTTGTPTGRTIDRDGTVVITGGTGGLGALMARHLVSEHGVRYLLLVSRRGEDSPGCSALVDDLRAAGAQVRVAAADVADRDSLATALALVPAEHPLTAVVHTAGVLDDATITALTGEQVATVLRPKVDGAWNLHTLTADDDLAAFVLFSSVSGIVGMAGQGNYAAANTYLDALAARRAADGLAATSLAWGLWGAEAEGMGATLSEADVQRWVRAGVLPLTRAQGLAMFDEALGSADRLAVPAALDLAAGGARPRLWHGLVRPRRGERRAVQDGWAARIAALSEIERAPAVLELVRRTAALVLGHASGAAVEPTRAFKDQGFDSLTAVELRNQLGVATGVRLPSTVVFDHPSPEALTAYLLGQLGGGDAAGTAVRATVADDDPIAIIGMACHYPGGVRSPEDLWRLVADGADAISGFPTNRGWDLDRLYDADPEAIGTSYIREGGFLHEADLFDRDFFGISPREAIATDPQQRLLLETAWNAFESAAIDPATLRGSNTGVFVGAMYDDYASHLPSVPPEFEGFLLVGNTSSVISGRLAYTYGLEGPAVTVDTACSSSLVALHLAGQALRSGESDLVLAGGVTVMAGPSSFVEFSRQRGLSPSGRCKSFSADADGTVWSEGVGLLLLERLSDAQRNGHRVLAVLRGSAINQDGASNGLTAPNGPSQERVIRQALANAGLSPADIDVVEAHGTGTPLGDPIEAQALLATYGAAHDADRPLWLGSLKSNIGHSQAAAGVGGVIKMVEAMRHGTLPRTLHADTPSPHVDWSSGGLALLTAQQEWERGSEPRRAAVSSFGISGTNAHVIIEQAPPAPVDTADPVTAVAPPVLPWLLSGNSVAGLRAHAARIGELLAEGDVDRLDVALSLATTRSALAHRGVIVAADRDELLRGLSELAADGPEAVRGVRTEGLTAFMFTGGGAQRVGMAKQLCEAFPVFRDTFHEVADELDKGLPRPLREVIETGDELDQINYLLPALFAVGVALFRQLAAWGVHPDFLIGHSTGELIAAHVAGVLSLPDAATLVTARGRLMRGLPEGGAMIAIQATEEEVAATLPASGRAVIGTINSPQSVVVSGDTDAAEAVAALWKQRGRSTKRLAVSVASHSPRMEPMLEEFRAVAEGLTFHRPTIRVVSTVTGEVESGDRWATADYWVDHVRLPVRFVDGVRKLEAEGVSTMLELGPGGVLSAMAAACVERAVPVPAMRNGHDEARTLVEALGLLHTRGVRMDWAAFFAGTGAKVVDLPTYPFQRERYWLESASTPAAFGPRPGDHPLLGGAVRLADTDEALFTGEVSLGTHPWLAEHTVSDAVVLPAPALAEAAAWAGREVGCPVVAELTVLAEPAVPESGSVVVQARVGEADETGARAVSVHARVTEDEWVKVAGGVLTAETAAVSPAQRGDAVEVRLADEHTRDARGFGLHPTLLRRALELAGVTRGHLASQWRGMRLHATGAAVVRALVTPTGENSASVLLTDADGGLVAAVDAVTWRDRRPADVAGGPGPVRSLHRLEWTALPLTPGTSAVTWAAVGGTRTDLPVFADIAAVAESGVPAEVLLLNVEAEAGDDLAARTHAVTSAVLASLRTWSADERLAETRLVVLTRNAAVVAGSDVADPAAAALWGLVRSAQLENPGRIVLVDSDTDTADLNLLAALLDADEPAAALRGGEMLAPRFGRVDGSAADGGGNGWPTSGTVLITGGTGALGAQVARHLVVEHGVRRLLLVSRSGANAAGAEPLRLELAEHGASVEIVACDVADRDAMAAVLAGIPAEHPLTAVVHAAGVLDGNPVTGLEPAQLERVLRSKVDGAWHLHELTEGMELSAFVLFSALLGVFGGPGQANYAAANAFLDGLARYRASRGLRATALGWGLWEVDGGISAGVTDADLNRFRRDGFAPLGVAHGLAVLDAALGLPDAALTATPLDLDALRSGGDVPPLLRGLVPSTGRAAGAGEDDGVPLAERLGGLPAEKHEATVLRLVSSQVAAVLRLRDADAVDPDRPFQELGFDSLTAVELRNRLSAAVGERLTATVVFDYPTPAALTTFLLALLAPDSAASPASPVLAELDKLEDVLFAVGEEDESRDSITVRLQTILSRWMETWNSSGISATTPDAAIEEASTAELLAFIDNQLGRADS</sequence>
<feature type="active site" description="Proton acceptor; for dehydratase activity" evidence="12">
    <location>
        <position position="3667"/>
    </location>
</feature>
<feature type="region of interest" description="C-terminal hotdog fold" evidence="12">
    <location>
        <begin position="2077"/>
        <end position="2213"/>
    </location>
</feature>
<dbReference type="SUPFAM" id="SSF51735">
    <property type="entry name" value="NAD(P)-binding Rossmann-fold domains"/>
    <property type="match status" value="4"/>
</dbReference>
<evidence type="ECO:0000256" key="5">
    <source>
        <dbReference type="ARBA" id="ARBA00023268"/>
    </source>
</evidence>
<dbReference type="Gene3D" id="3.40.366.10">
    <property type="entry name" value="Malonyl-Coenzyme A Acyl Carrier Protein, domain 2"/>
    <property type="match status" value="3"/>
</dbReference>
<name>A0A7C9VYZ4_9PSEU</name>
<feature type="region of interest" description="C-terminal hotdog fold" evidence="12">
    <location>
        <begin position="3774"/>
        <end position="3934"/>
    </location>
</feature>
<dbReference type="PROSITE" id="PS50075">
    <property type="entry name" value="CARRIER"/>
    <property type="match status" value="3"/>
</dbReference>
<dbReference type="GO" id="GO:0047879">
    <property type="term" value="F:erythronolide synthase activity"/>
    <property type="evidence" value="ECO:0007669"/>
    <property type="project" value="UniProtKB-EC"/>
</dbReference>
<evidence type="ECO:0000256" key="10">
    <source>
        <dbReference type="ARBA" id="ARBA00063272"/>
    </source>
</evidence>
<dbReference type="InterPro" id="IPR009081">
    <property type="entry name" value="PP-bd_ACP"/>
</dbReference>
<dbReference type="SMART" id="SM01294">
    <property type="entry name" value="PKS_PP_betabranch"/>
    <property type="match status" value="3"/>
</dbReference>
<evidence type="ECO:0000259" key="16">
    <source>
        <dbReference type="PROSITE" id="PS52019"/>
    </source>
</evidence>
<keyword evidence="3" id="KW-0808">Transferase</keyword>
<reference evidence="17 18" key="1">
    <citation type="submission" date="2020-03" db="EMBL/GenBank/DDBJ databases">
        <title>Isolation and identification of active actinomycetes.</title>
        <authorList>
            <person name="Sun X."/>
        </authorList>
    </citation>
    <scope>NUCLEOTIDE SEQUENCE [LARGE SCALE GENOMIC DNA]</scope>
    <source>
        <strain evidence="17 18">NEAU-D13</strain>
    </source>
</reference>
<dbReference type="InterPro" id="IPR057326">
    <property type="entry name" value="KR_dom"/>
</dbReference>
<dbReference type="InterPro" id="IPR014030">
    <property type="entry name" value="Ketoacyl_synth_N"/>
</dbReference>
<dbReference type="Pfam" id="PF00550">
    <property type="entry name" value="PP-binding"/>
    <property type="match status" value="3"/>
</dbReference>
<dbReference type="PANTHER" id="PTHR43775:SF51">
    <property type="entry name" value="INACTIVE PHENOLPHTHIOCEROL SYNTHESIS POLYKETIDE SYNTHASE TYPE I PKS1-RELATED"/>
    <property type="match status" value="1"/>
</dbReference>
<feature type="domain" description="Ketosynthase family 3 (KS3)" evidence="15">
    <location>
        <begin position="13"/>
        <end position="431"/>
    </location>
</feature>
<feature type="domain" description="PKS/mFAS DH" evidence="16">
    <location>
        <begin position="1940"/>
        <end position="2213"/>
    </location>
</feature>
<dbReference type="Gene3D" id="3.40.47.10">
    <property type="match status" value="3"/>
</dbReference>
<evidence type="ECO:0000256" key="1">
    <source>
        <dbReference type="ARBA" id="ARBA00022450"/>
    </source>
</evidence>
<feature type="region of interest" description="N-terminal hotdog fold" evidence="12">
    <location>
        <begin position="3635"/>
        <end position="3756"/>
    </location>
</feature>
<dbReference type="Gene3D" id="3.10.129.110">
    <property type="entry name" value="Polyketide synthase dehydratase"/>
    <property type="match status" value="3"/>
</dbReference>
<dbReference type="InterPro" id="IPR018201">
    <property type="entry name" value="Ketoacyl_synth_AS"/>
</dbReference>
<proteinExistence type="predicted"/>
<dbReference type="SMART" id="SM00826">
    <property type="entry name" value="PKS_DH"/>
    <property type="match status" value="2"/>
</dbReference>
<dbReference type="Gene3D" id="3.30.70.3290">
    <property type="match status" value="3"/>
</dbReference>
<dbReference type="SUPFAM" id="SSF47336">
    <property type="entry name" value="ACP-like"/>
    <property type="match status" value="3"/>
</dbReference>
<dbReference type="InterPro" id="IPR020807">
    <property type="entry name" value="PKS_DH"/>
</dbReference>
<dbReference type="PROSITE" id="PS00606">
    <property type="entry name" value="KS3_1"/>
    <property type="match status" value="2"/>
</dbReference>
<dbReference type="CDD" id="cd00833">
    <property type="entry name" value="PKS"/>
    <property type="match status" value="3"/>
</dbReference>
<dbReference type="PROSITE" id="PS52019">
    <property type="entry name" value="PKS_MFAS_DH"/>
    <property type="match status" value="2"/>
</dbReference>
<dbReference type="InterPro" id="IPR016039">
    <property type="entry name" value="Thiolase-like"/>
</dbReference>
<dbReference type="InterPro" id="IPR014031">
    <property type="entry name" value="Ketoacyl_synth_C"/>
</dbReference>
<evidence type="ECO:0000256" key="4">
    <source>
        <dbReference type="ARBA" id="ARBA00022737"/>
    </source>
</evidence>
<dbReference type="SMART" id="SM00822">
    <property type="entry name" value="PKS_KR"/>
    <property type="match status" value="2"/>
</dbReference>
<dbReference type="InterPro" id="IPR036736">
    <property type="entry name" value="ACP-like_sf"/>
</dbReference>
<dbReference type="InterPro" id="IPR049900">
    <property type="entry name" value="PKS_mFAS_DH"/>
</dbReference>
<dbReference type="FunFam" id="3.40.47.10:FF:000019">
    <property type="entry name" value="Polyketide synthase type I"/>
    <property type="match status" value="3"/>
</dbReference>
<keyword evidence="5" id="KW-0511">Multifunctional enzyme</keyword>
<dbReference type="Pfam" id="PF08659">
    <property type="entry name" value="KR"/>
    <property type="match status" value="2"/>
</dbReference>
<dbReference type="InterPro" id="IPR020841">
    <property type="entry name" value="PKS_Beta-ketoAc_synthase_dom"/>
</dbReference>
<dbReference type="PANTHER" id="PTHR43775">
    <property type="entry name" value="FATTY ACID SYNTHASE"/>
    <property type="match status" value="1"/>
</dbReference>
<evidence type="ECO:0000256" key="11">
    <source>
        <dbReference type="ARBA" id="ARBA00066981"/>
    </source>
</evidence>
<keyword evidence="4" id="KW-0677">Repeat</keyword>
<feature type="domain" description="Carrier" evidence="14">
    <location>
        <begin position="2658"/>
        <end position="2733"/>
    </location>
</feature>
<protein>
    <recommendedName>
        <fullName evidence="11">6-deoxyerythronolide-B synthase</fullName>
        <ecNumber evidence="11">2.3.1.94</ecNumber>
    </recommendedName>
</protein>
<dbReference type="InterPro" id="IPR020806">
    <property type="entry name" value="PKS_PP-bd"/>
</dbReference>
<dbReference type="Gene3D" id="1.10.1200.10">
    <property type="entry name" value="ACP-like"/>
    <property type="match status" value="3"/>
</dbReference>
<dbReference type="GO" id="GO:0031177">
    <property type="term" value="F:phosphopantetheine binding"/>
    <property type="evidence" value="ECO:0007669"/>
    <property type="project" value="InterPro"/>
</dbReference>
<comment type="subunit">
    <text evidence="10">Homodimer. Erythronolide synthase is composed of EryAI, EryAII and EryAIII multimodular (2 modules) polypeptides each coding for a functional synthase subunit which participates in 2 of the six FAS-like elongation steps required for formation of the polyketide. Module 1, 2, 3, 4, 5, and 6 participating in biosynthesis steps 1, 2, 3, 4, 5, and 6, respectively.</text>
</comment>
<feature type="active site" description="Proton donor; for dehydratase activity" evidence="12">
    <location>
        <position position="3838"/>
    </location>
</feature>
<dbReference type="Pfam" id="PF14765">
    <property type="entry name" value="PS-DH"/>
    <property type="match status" value="1"/>
</dbReference>
<dbReference type="InterPro" id="IPR001227">
    <property type="entry name" value="Ac_transferase_dom_sf"/>
</dbReference>
<dbReference type="InterPro" id="IPR016036">
    <property type="entry name" value="Malonyl_transacylase_ACP-bd"/>
</dbReference>
<feature type="domain" description="Ketosynthase family 3 (KS3)" evidence="15">
    <location>
        <begin position="1053"/>
        <end position="1478"/>
    </location>
</feature>
<feature type="domain" description="Ketosynthase family 3 (KS3)" evidence="15">
    <location>
        <begin position="2750"/>
        <end position="3176"/>
    </location>
</feature>
<dbReference type="FunFam" id="1.10.1200.10:FF:000007">
    <property type="entry name" value="Probable polyketide synthase pks17"/>
    <property type="match status" value="2"/>
</dbReference>
<dbReference type="InterPro" id="IPR050091">
    <property type="entry name" value="PKS_NRPS_Biosynth_Enz"/>
</dbReference>
<evidence type="ECO:0000313" key="18">
    <source>
        <dbReference type="Proteomes" id="UP000481360"/>
    </source>
</evidence>
<evidence type="ECO:0000259" key="14">
    <source>
        <dbReference type="PROSITE" id="PS50075"/>
    </source>
</evidence>
<dbReference type="PROSITE" id="PS00012">
    <property type="entry name" value="PHOSPHOPANTETHEINE"/>
    <property type="match status" value="2"/>
</dbReference>
<dbReference type="Pfam" id="PF21089">
    <property type="entry name" value="PKS_DH_N"/>
    <property type="match status" value="2"/>
</dbReference>
<feature type="domain" description="PKS/mFAS DH" evidence="16">
    <location>
        <begin position="3635"/>
        <end position="3934"/>
    </location>
</feature>
<dbReference type="Pfam" id="PF02801">
    <property type="entry name" value="Ketoacyl-synt_C"/>
    <property type="match status" value="3"/>
</dbReference>
<dbReference type="InterPro" id="IPR006162">
    <property type="entry name" value="Ppantetheine_attach_site"/>
</dbReference>
<keyword evidence="1" id="KW-0596">Phosphopantetheine</keyword>
<feature type="domain" description="Carrier" evidence="14">
    <location>
        <begin position="961"/>
        <end position="1036"/>
    </location>
</feature>
<feature type="region of interest" description="Disordered" evidence="13">
    <location>
        <begin position="914"/>
        <end position="956"/>
    </location>
</feature>
<evidence type="ECO:0000313" key="17">
    <source>
        <dbReference type="EMBL" id="NGY62501.1"/>
    </source>
</evidence>
<comment type="catalytic activity">
    <reaction evidence="7">
        <text>6 (S)-methylmalonyl-CoA + propanoyl-CoA + 6 NADPH + 12 H(+) = 6-deoxyerythronolide B + 6 CO2 + 6 NADP(+) + 7 CoA + H2O</text>
        <dbReference type="Rhea" id="RHEA:23068"/>
        <dbReference type="ChEBI" id="CHEBI:15377"/>
        <dbReference type="ChEBI" id="CHEBI:15378"/>
        <dbReference type="ChEBI" id="CHEBI:16089"/>
        <dbReference type="ChEBI" id="CHEBI:16526"/>
        <dbReference type="ChEBI" id="CHEBI:57287"/>
        <dbReference type="ChEBI" id="CHEBI:57327"/>
        <dbReference type="ChEBI" id="CHEBI:57392"/>
        <dbReference type="ChEBI" id="CHEBI:57783"/>
        <dbReference type="ChEBI" id="CHEBI:58349"/>
        <dbReference type="EC" id="2.3.1.94"/>
    </reaction>
</comment>
<dbReference type="InterPro" id="IPR042104">
    <property type="entry name" value="PKS_dehydratase_sf"/>
</dbReference>
<evidence type="ECO:0000256" key="2">
    <source>
        <dbReference type="ARBA" id="ARBA00022553"/>
    </source>
</evidence>
<dbReference type="InterPro" id="IPR032821">
    <property type="entry name" value="PKS_assoc"/>
</dbReference>
<dbReference type="SUPFAM" id="SSF52151">
    <property type="entry name" value="FabD/lysophospholipase-like"/>
    <property type="match status" value="3"/>
</dbReference>
<dbReference type="InterPro" id="IPR055123">
    <property type="entry name" value="SpnB-like_Rossmann"/>
</dbReference>
<dbReference type="InterPro" id="IPR014043">
    <property type="entry name" value="Acyl_transferase_dom"/>
</dbReference>
<feature type="region of interest" description="Disordered" evidence="13">
    <location>
        <begin position="434"/>
        <end position="476"/>
    </location>
</feature>
<dbReference type="SMART" id="SM00825">
    <property type="entry name" value="PKS_KS"/>
    <property type="match status" value="3"/>
</dbReference>
<dbReference type="InterPro" id="IPR036291">
    <property type="entry name" value="NAD(P)-bd_dom_sf"/>
</dbReference>
<comment type="caution">
    <text evidence="17">The sequence shown here is derived from an EMBL/GenBank/DDBJ whole genome shotgun (WGS) entry which is preliminary data.</text>
</comment>
<keyword evidence="18" id="KW-1185">Reference proteome</keyword>
<keyword evidence="6" id="KW-0012">Acyltransferase</keyword>
<dbReference type="SUPFAM" id="SSF55048">
    <property type="entry name" value="Probable ACP-binding domain of malonyl-CoA ACP transacylase"/>
    <property type="match status" value="3"/>
</dbReference>
<dbReference type="GO" id="GO:0004312">
    <property type="term" value="F:fatty acid synthase activity"/>
    <property type="evidence" value="ECO:0007669"/>
    <property type="project" value="TreeGrafter"/>
</dbReference>
<evidence type="ECO:0000259" key="15">
    <source>
        <dbReference type="PROSITE" id="PS52004"/>
    </source>
</evidence>
<dbReference type="Proteomes" id="UP000481360">
    <property type="component" value="Unassembled WGS sequence"/>
</dbReference>
<dbReference type="EMBL" id="JAAMPJ010000007">
    <property type="protein sequence ID" value="NGY62501.1"/>
    <property type="molecule type" value="Genomic_DNA"/>
</dbReference>
<dbReference type="Gene3D" id="3.40.50.720">
    <property type="entry name" value="NAD(P)-binding Rossmann-like Domain"/>
    <property type="match status" value="2"/>
</dbReference>
<dbReference type="InterPro" id="IPR049551">
    <property type="entry name" value="PKS_DH_C"/>
</dbReference>
<accession>A0A7C9VYZ4</accession>
<dbReference type="GO" id="GO:0004315">
    <property type="term" value="F:3-oxoacyl-[acyl-carrier-protein] synthase activity"/>
    <property type="evidence" value="ECO:0007669"/>
    <property type="project" value="InterPro"/>
</dbReference>
<evidence type="ECO:0000256" key="8">
    <source>
        <dbReference type="ARBA" id="ARBA00060158"/>
    </source>
</evidence>
<evidence type="ECO:0000256" key="3">
    <source>
        <dbReference type="ARBA" id="ARBA00022679"/>
    </source>
</evidence>
<dbReference type="PROSITE" id="PS52004">
    <property type="entry name" value="KS3_2"/>
    <property type="match status" value="3"/>
</dbReference>
<comment type="pathway">
    <text evidence="9">Antibiotic biosynthesis; erythromycin biosynthesis.</text>
</comment>